<keyword evidence="1" id="KW-0831">Ubiquinone biosynthesis</keyword>
<dbReference type="HOGENOM" id="CLU_100130_2_0_6"/>
<dbReference type="EMBL" id="LN554846">
    <property type="protein sequence ID" value="CED70144.1"/>
    <property type="molecule type" value="Genomic_DNA"/>
</dbReference>
<name>A0A090KET3_9GAMM</name>
<comment type="pathway">
    <text evidence="1">Cofactor biosynthesis; ubiquinone biosynthesis.</text>
</comment>
<dbReference type="GO" id="GO:0006744">
    <property type="term" value="P:ubiquinone biosynthetic process"/>
    <property type="evidence" value="ECO:0007669"/>
    <property type="project" value="UniProtKB-UniRule"/>
</dbReference>
<dbReference type="AlphaFoldDB" id="A0A090KET3"/>
<evidence type="ECO:0000313" key="3">
    <source>
        <dbReference type="EMBL" id="CED70144.1"/>
    </source>
</evidence>
<dbReference type="InterPro" id="IPR038989">
    <property type="entry name" value="UbiJ"/>
</dbReference>
<dbReference type="PATRIC" id="fig|80852.17.peg.46"/>
<comment type="function">
    <text evidence="1">Required for ubiquinone (coenzyme Q) biosynthesis. Binds hydrophobic ubiquinone biosynthetic intermediates via its SCP2 domain and is essential for the stability of the Ubi complex. May constitute a docking platform where Ubi enzymes assemble and access their SCP2-bound polyprenyl substrates.</text>
</comment>
<dbReference type="HAMAP" id="MF_02215">
    <property type="entry name" value="UbiJ"/>
    <property type="match status" value="1"/>
</dbReference>
<organism evidence="3 4">
    <name type="scientific">Aliivibrio wodanis</name>
    <dbReference type="NCBI Taxonomy" id="80852"/>
    <lineage>
        <taxon>Bacteria</taxon>
        <taxon>Pseudomonadati</taxon>
        <taxon>Pseudomonadota</taxon>
        <taxon>Gammaproteobacteria</taxon>
        <taxon>Vibrionales</taxon>
        <taxon>Vibrionaceae</taxon>
        <taxon>Aliivibrio</taxon>
    </lineage>
</organism>
<dbReference type="PANTHER" id="PTHR38693">
    <property type="entry name" value="UBIQUINONE BIOSYNTHESIS PROTEIN UBIJ"/>
    <property type="match status" value="1"/>
</dbReference>
<evidence type="ECO:0000256" key="1">
    <source>
        <dbReference type="HAMAP-Rule" id="MF_02215"/>
    </source>
</evidence>
<dbReference type="GeneID" id="28539576"/>
<dbReference type="STRING" id="80852.AWOD_I_0046"/>
<dbReference type="Pfam" id="PF02036">
    <property type="entry name" value="SCP2"/>
    <property type="match status" value="1"/>
</dbReference>
<proteinExistence type="inferred from homology"/>
<dbReference type="KEGG" id="awd:AWOD_I_0046"/>
<protein>
    <recommendedName>
        <fullName evidence="1">Ubiquinone biosynthesis accessory factor UbiJ</fullName>
    </recommendedName>
</protein>
<evidence type="ECO:0000259" key="2">
    <source>
        <dbReference type="Pfam" id="PF02036"/>
    </source>
</evidence>
<dbReference type="InterPro" id="IPR036527">
    <property type="entry name" value="SCP2_sterol-bd_dom_sf"/>
</dbReference>
<feature type="domain" description="SCP2" evidence="2">
    <location>
        <begin position="15"/>
        <end position="112"/>
    </location>
</feature>
<comment type="subcellular location">
    <subcellularLocation>
        <location evidence="1">Cytoplasm</location>
    </subcellularLocation>
</comment>
<dbReference type="GO" id="GO:0005737">
    <property type="term" value="C:cytoplasm"/>
    <property type="evidence" value="ECO:0007669"/>
    <property type="project" value="UniProtKB-SubCell"/>
</dbReference>
<dbReference type="InterPro" id="IPR003033">
    <property type="entry name" value="SCP2_sterol-bd_dom"/>
</dbReference>
<accession>A0A090KET3</accession>
<dbReference type="SUPFAM" id="SSF55718">
    <property type="entry name" value="SCP-like"/>
    <property type="match status" value="1"/>
</dbReference>
<comment type="similarity">
    <text evidence="1">Belongs to the UbiJ family.</text>
</comment>
<dbReference type="UniPathway" id="UPA00232"/>
<keyword evidence="1" id="KW-0963">Cytoplasm</keyword>
<gene>
    <name evidence="1" type="primary">ubiJ</name>
    <name evidence="3" type="ORF">AWOD_I_0046</name>
</gene>
<reference evidence="4" key="1">
    <citation type="submission" date="2014-09" db="EMBL/GenBank/DDBJ databases">
        <authorList>
            <person name="Hjerde E."/>
        </authorList>
    </citation>
    <scope>NUCLEOTIDE SEQUENCE [LARGE SCALE GENOMIC DNA]</scope>
    <source>
        <strain evidence="4">06/09/139</strain>
    </source>
</reference>
<evidence type="ECO:0000313" key="4">
    <source>
        <dbReference type="Proteomes" id="UP000032427"/>
    </source>
</evidence>
<dbReference type="Proteomes" id="UP000032427">
    <property type="component" value="Chromosome 1"/>
</dbReference>
<sequence length="207" mass="23286">MPLEPFVTGVMETGLNTLLKESPDSKVALLRLKGKIIHVHLNEVNKDLFFVFSQQQVDILSKFEGEVDCYLALNLAVLPQLREQNNITQLIKQDKLVLEGDLNLAQKFSALLTELKPDIEEKLSQYTGDIVAHTLVSGVKGSACWVKKQITRQTRHAAEVLTEEWKIAPAPLEIAHFCDQVSDVETQLSELDARLTRLLTNNPMERA</sequence>
<dbReference type="OrthoDB" id="5801225at2"/>
<dbReference type="PANTHER" id="PTHR38693:SF1">
    <property type="entry name" value="UBIQUINONE BIOSYNTHESIS ACCESSORY FACTOR UBIJ"/>
    <property type="match status" value="1"/>
</dbReference>
<keyword evidence="4" id="KW-1185">Reference proteome</keyword>